<dbReference type="EMBL" id="BAABFL010000465">
    <property type="protein sequence ID" value="GAA4651894.1"/>
    <property type="molecule type" value="Genomic_DNA"/>
</dbReference>
<keyword evidence="3 6" id="KW-0963">Cytoplasm</keyword>
<dbReference type="InterPro" id="IPR003713">
    <property type="entry name" value="FliS"/>
</dbReference>
<gene>
    <name evidence="7" type="primary">fliS_2</name>
    <name evidence="7" type="ORF">GCM10023116_41780</name>
</gene>
<dbReference type="Gene3D" id="1.20.120.340">
    <property type="entry name" value="Flagellar protein FliS"/>
    <property type="match status" value="1"/>
</dbReference>
<evidence type="ECO:0000256" key="5">
    <source>
        <dbReference type="ARBA" id="ARBA00023186"/>
    </source>
</evidence>
<keyword evidence="7" id="KW-0966">Cell projection</keyword>
<evidence type="ECO:0000256" key="4">
    <source>
        <dbReference type="ARBA" id="ARBA00022795"/>
    </source>
</evidence>
<comment type="similarity">
    <text evidence="2 6">Belongs to the FliS family.</text>
</comment>
<dbReference type="PANTHER" id="PTHR34773">
    <property type="entry name" value="FLAGELLAR SECRETION CHAPERONE FLIS"/>
    <property type="match status" value="1"/>
</dbReference>
<protein>
    <recommendedName>
        <fullName evidence="6">Flagellar secretion chaperone FliS</fullName>
    </recommendedName>
</protein>
<dbReference type="SUPFAM" id="SSF101116">
    <property type="entry name" value="Flagellar export chaperone FliS"/>
    <property type="match status" value="1"/>
</dbReference>
<proteinExistence type="inferred from homology"/>
<dbReference type="InterPro" id="IPR036584">
    <property type="entry name" value="FliS_sf"/>
</dbReference>
<comment type="subcellular location">
    <subcellularLocation>
        <location evidence="1 6">Cytoplasm</location>
        <location evidence="1 6">Cytosol</location>
    </subcellularLocation>
</comment>
<evidence type="ECO:0000256" key="1">
    <source>
        <dbReference type="ARBA" id="ARBA00004514"/>
    </source>
</evidence>
<keyword evidence="5" id="KW-0143">Chaperone</keyword>
<keyword evidence="7" id="KW-0282">Flagellum</keyword>
<dbReference type="Proteomes" id="UP001500604">
    <property type="component" value="Unassembled WGS sequence"/>
</dbReference>
<keyword evidence="4 6" id="KW-1005">Bacterial flagellum biogenesis</keyword>
<keyword evidence="7" id="KW-0969">Cilium</keyword>
<dbReference type="PIRSF" id="PIRSF039090">
    <property type="entry name" value="Flis"/>
    <property type="match status" value="1"/>
</dbReference>
<evidence type="ECO:0000256" key="6">
    <source>
        <dbReference type="PIRNR" id="PIRNR039090"/>
    </source>
</evidence>
<dbReference type="PANTHER" id="PTHR34773:SF1">
    <property type="entry name" value="FLAGELLAR SECRETION CHAPERONE FLIS"/>
    <property type="match status" value="1"/>
</dbReference>
<evidence type="ECO:0000256" key="2">
    <source>
        <dbReference type="ARBA" id="ARBA00008787"/>
    </source>
</evidence>
<accession>A0ABP8V7D8</accession>
<reference evidence="8" key="1">
    <citation type="journal article" date="2019" name="Int. J. Syst. Evol. Microbiol.">
        <title>The Global Catalogue of Microorganisms (GCM) 10K type strain sequencing project: providing services to taxonomists for standard genome sequencing and annotation.</title>
        <authorList>
            <consortium name="The Broad Institute Genomics Platform"/>
            <consortium name="The Broad Institute Genome Sequencing Center for Infectious Disease"/>
            <person name="Wu L."/>
            <person name="Ma J."/>
        </authorList>
    </citation>
    <scope>NUCLEOTIDE SEQUENCE [LARGE SCALE GENOMIC DNA]</scope>
    <source>
        <strain evidence="8">JCM 17805</strain>
    </source>
</reference>
<evidence type="ECO:0000256" key="3">
    <source>
        <dbReference type="ARBA" id="ARBA00022490"/>
    </source>
</evidence>
<evidence type="ECO:0000313" key="8">
    <source>
        <dbReference type="Proteomes" id="UP001500604"/>
    </source>
</evidence>
<evidence type="ECO:0000313" key="7">
    <source>
        <dbReference type="EMBL" id="GAA4651894.1"/>
    </source>
</evidence>
<organism evidence="7 8">
    <name type="scientific">Kistimonas scapharcae</name>
    <dbReference type="NCBI Taxonomy" id="1036133"/>
    <lineage>
        <taxon>Bacteria</taxon>
        <taxon>Pseudomonadati</taxon>
        <taxon>Pseudomonadota</taxon>
        <taxon>Gammaproteobacteria</taxon>
        <taxon>Oceanospirillales</taxon>
        <taxon>Endozoicomonadaceae</taxon>
        <taxon>Kistimonas</taxon>
    </lineage>
</organism>
<name>A0ABP8V7D8_9GAMM</name>
<sequence>MAYSMGSQNNPVAEGYGNTLRHRSMAANQGERLLLVYATLVNQLMQAQGYMERHMWAAKGETVGRCLDIFTCLQSSLDHDRGGAIAGNLDELYRYCMLRLLQASRSNDPAIIAEIVTLVKTLKSAWDEIV</sequence>
<dbReference type="Pfam" id="PF02561">
    <property type="entry name" value="FliS"/>
    <property type="match status" value="1"/>
</dbReference>
<dbReference type="RefSeq" id="WP_345198359.1">
    <property type="nucleotide sequence ID" value="NZ_BAABFL010000465.1"/>
</dbReference>
<dbReference type="CDD" id="cd16098">
    <property type="entry name" value="FliS"/>
    <property type="match status" value="1"/>
</dbReference>
<comment type="caution">
    <text evidence="7">The sequence shown here is derived from an EMBL/GenBank/DDBJ whole genome shotgun (WGS) entry which is preliminary data.</text>
</comment>
<keyword evidence="8" id="KW-1185">Reference proteome</keyword>
<dbReference type="NCBIfam" id="TIGR00208">
    <property type="entry name" value="fliS"/>
    <property type="match status" value="1"/>
</dbReference>